<reference evidence="9 10" key="1">
    <citation type="submission" date="2016-11" db="EMBL/GenBank/DDBJ databases">
        <title>Draft Genome Sequences of Nine Cyanobacterial Strains from Diverse Habitats.</title>
        <authorList>
            <person name="Zhu T."/>
            <person name="Hou S."/>
            <person name="Lu X."/>
            <person name="Hess W.R."/>
        </authorList>
    </citation>
    <scope>NUCLEOTIDE SEQUENCE [LARGE SCALE GENOMIC DNA]</scope>
    <source>
        <strain evidence="9 10">NIES-30</strain>
    </source>
</reference>
<feature type="domain" description="Citrate transporter-like" evidence="8">
    <location>
        <begin position="33"/>
        <end position="351"/>
    </location>
</feature>
<feature type="transmembrane region" description="Helical" evidence="7">
    <location>
        <begin position="144"/>
        <end position="163"/>
    </location>
</feature>
<dbReference type="PANTHER" id="PTHR43302:SF5">
    <property type="entry name" value="TRANSPORTER ARSB-RELATED"/>
    <property type="match status" value="1"/>
</dbReference>
<comment type="caution">
    <text evidence="9">The sequence shown here is derived from an EMBL/GenBank/DDBJ whole genome shotgun (WGS) entry which is preliminary data.</text>
</comment>
<dbReference type="STRING" id="549789.NIES30_00050"/>
<comment type="subcellular location">
    <subcellularLocation>
        <location evidence="1">Cell membrane</location>
        <topology evidence="1">Multi-pass membrane protein</topology>
    </subcellularLocation>
</comment>
<dbReference type="CDD" id="cd01117">
    <property type="entry name" value="YbiR_permease"/>
    <property type="match status" value="1"/>
</dbReference>
<feature type="transmembrane region" description="Helical" evidence="7">
    <location>
        <begin position="102"/>
        <end position="124"/>
    </location>
</feature>
<evidence type="ECO:0000256" key="2">
    <source>
        <dbReference type="ARBA" id="ARBA00022448"/>
    </source>
</evidence>
<feature type="transmembrane region" description="Helical" evidence="7">
    <location>
        <begin position="175"/>
        <end position="203"/>
    </location>
</feature>
<evidence type="ECO:0000256" key="5">
    <source>
        <dbReference type="ARBA" id="ARBA00022989"/>
    </source>
</evidence>
<feature type="transmembrane region" description="Helical" evidence="7">
    <location>
        <begin position="308"/>
        <end position="330"/>
    </location>
</feature>
<feature type="transmembrane region" description="Helical" evidence="7">
    <location>
        <begin position="40"/>
        <end position="61"/>
    </location>
</feature>
<evidence type="ECO:0000313" key="9">
    <source>
        <dbReference type="EMBL" id="OKH50543.1"/>
    </source>
</evidence>
<proteinExistence type="predicted"/>
<keyword evidence="5 7" id="KW-1133">Transmembrane helix</keyword>
<feature type="transmembrane region" description="Helical" evidence="7">
    <location>
        <begin position="269"/>
        <end position="288"/>
    </location>
</feature>
<protein>
    <submittedName>
        <fullName evidence="9">Anion transporter</fullName>
    </submittedName>
</protein>
<feature type="transmembrane region" description="Helical" evidence="7">
    <location>
        <begin position="67"/>
        <end position="90"/>
    </location>
</feature>
<dbReference type="GO" id="GO:0005886">
    <property type="term" value="C:plasma membrane"/>
    <property type="evidence" value="ECO:0007669"/>
    <property type="project" value="UniProtKB-SubCell"/>
</dbReference>
<evidence type="ECO:0000259" key="8">
    <source>
        <dbReference type="Pfam" id="PF03600"/>
    </source>
</evidence>
<dbReference type="Proteomes" id="UP000185557">
    <property type="component" value="Unassembled WGS sequence"/>
</dbReference>
<keyword evidence="6 7" id="KW-0472">Membrane</keyword>
<keyword evidence="3" id="KW-1003">Cell membrane</keyword>
<feature type="transmembrane region" description="Helical" evidence="7">
    <location>
        <begin position="385"/>
        <end position="401"/>
    </location>
</feature>
<feature type="transmembrane region" description="Helical" evidence="7">
    <location>
        <begin position="342"/>
        <end position="365"/>
    </location>
</feature>
<dbReference type="InterPro" id="IPR004680">
    <property type="entry name" value="Cit_transptr-like_dom"/>
</dbReference>
<dbReference type="AlphaFoldDB" id="A0A1U7J9X1"/>
<sequence length="402" mass="42164">MTLTLNWLTLGQGLVLALSYLGLALGYVPGLRMNRATIALVSAAVLVALGTLSLEAAWAAIDANTIVFLLSMMVVNAYLSYAGFFALALVQLLRLTRSPLGLLVLLTLGTGALSAVFLNDTLALVSTPLTLQLTRALKLNPVPYLLAIAGATNTGSLATLSGNPQNILVGSFSDIGYLAFAQALLPIAVVGLALQVGLLWLLYPEVRSLTPCPPPVLPRLRLHRPLLVKTTVVSALLLSAFIVGLPLAESAFVAAAALLITRRIKPERVLGAVDWSLLVMFSGLFILTEAVRSLQVLDAVAPWVAHPAGLLVVTAGLSNLISNVPAVLLIQGLIAPDDTQSWLLLAAGSTLAGNLTLFGSVANLITVEAAAAAGYPVTVWQHLRFGLPLTLLTLALTYVWVV</sequence>
<dbReference type="GO" id="GO:0055085">
    <property type="term" value="P:transmembrane transport"/>
    <property type="evidence" value="ECO:0007669"/>
    <property type="project" value="InterPro"/>
</dbReference>
<feature type="transmembrane region" description="Helical" evidence="7">
    <location>
        <begin position="6"/>
        <end position="28"/>
    </location>
</feature>
<accession>A0A1U7J9X1</accession>
<dbReference type="OrthoDB" id="9765532at2"/>
<feature type="transmembrane region" description="Helical" evidence="7">
    <location>
        <begin position="232"/>
        <end position="260"/>
    </location>
</feature>
<evidence type="ECO:0000256" key="6">
    <source>
        <dbReference type="ARBA" id="ARBA00023136"/>
    </source>
</evidence>
<evidence type="ECO:0000256" key="3">
    <source>
        <dbReference type="ARBA" id="ARBA00022475"/>
    </source>
</evidence>
<keyword evidence="10" id="KW-1185">Reference proteome</keyword>
<name>A0A1U7J9X1_9CYAN</name>
<dbReference type="RefSeq" id="WP_073606357.1">
    <property type="nucleotide sequence ID" value="NZ_MRCG01000001.1"/>
</dbReference>
<evidence type="ECO:0000256" key="4">
    <source>
        <dbReference type="ARBA" id="ARBA00022692"/>
    </source>
</evidence>
<dbReference type="PANTHER" id="PTHR43302">
    <property type="entry name" value="TRANSPORTER ARSB-RELATED"/>
    <property type="match status" value="1"/>
</dbReference>
<dbReference type="EMBL" id="MRCG01000001">
    <property type="protein sequence ID" value="OKH50543.1"/>
    <property type="molecule type" value="Genomic_DNA"/>
</dbReference>
<evidence type="ECO:0000313" key="10">
    <source>
        <dbReference type="Proteomes" id="UP000185557"/>
    </source>
</evidence>
<evidence type="ECO:0000256" key="1">
    <source>
        <dbReference type="ARBA" id="ARBA00004651"/>
    </source>
</evidence>
<organism evidence="9 10">
    <name type="scientific">Phormidium tenue NIES-30</name>
    <dbReference type="NCBI Taxonomy" id="549789"/>
    <lineage>
        <taxon>Bacteria</taxon>
        <taxon>Bacillati</taxon>
        <taxon>Cyanobacteriota</taxon>
        <taxon>Cyanophyceae</taxon>
        <taxon>Oscillatoriophycideae</taxon>
        <taxon>Oscillatoriales</taxon>
        <taxon>Oscillatoriaceae</taxon>
        <taxon>Phormidium</taxon>
    </lineage>
</organism>
<keyword evidence="2" id="KW-0813">Transport</keyword>
<keyword evidence="4 7" id="KW-0812">Transmembrane</keyword>
<gene>
    <name evidence="9" type="ORF">NIES30_00050</name>
</gene>
<dbReference type="Pfam" id="PF03600">
    <property type="entry name" value="CitMHS"/>
    <property type="match status" value="1"/>
</dbReference>
<evidence type="ECO:0000256" key="7">
    <source>
        <dbReference type="SAM" id="Phobius"/>
    </source>
</evidence>